<dbReference type="InterPro" id="IPR018306">
    <property type="entry name" value="Phage_T5_Orf172_DNA-bd"/>
</dbReference>
<dbReference type="PANTHER" id="PTHR28094">
    <property type="entry name" value="MEIOTICALLY UP-REGULATED GENE 113 PROTEIN"/>
    <property type="match status" value="1"/>
</dbReference>
<evidence type="ECO:0000259" key="2">
    <source>
        <dbReference type="SMART" id="SM00974"/>
    </source>
</evidence>
<feature type="region of interest" description="Disordered" evidence="1">
    <location>
        <begin position="266"/>
        <end position="293"/>
    </location>
</feature>
<dbReference type="SMART" id="SM00974">
    <property type="entry name" value="T5orf172"/>
    <property type="match status" value="1"/>
</dbReference>
<organism evidence="3 4">
    <name type="scientific">Aspergillus keveii</name>
    <dbReference type="NCBI Taxonomy" id="714993"/>
    <lineage>
        <taxon>Eukaryota</taxon>
        <taxon>Fungi</taxon>
        <taxon>Dikarya</taxon>
        <taxon>Ascomycota</taxon>
        <taxon>Pezizomycotina</taxon>
        <taxon>Eurotiomycetes</taxon>
        <taxon>Eurotiomycetidae</taxon>
        <taxon>Eurotiales</taxon>
        <taxon>Aspergillaceae</taxon>
        <taxon>Aspergillus</taxon>
        <taxon>Aspergillus subgen. Nidulantes</taxon>
    </lineage>
</organism>
<dbReference type="EMBL" id="JBFTWV010000457">
    <property type="protein sequence ID" value="KAL2782394.1"/>
    <property type="molecule type" value="Genomic_DNA"/>
</dbReference>
<gene>
    <name evidence="3" type="ORF">BJX66DRAFT_345870</name>
</gene>
<feature type="domain" description="Bacteriophage T5 Orf172 DNA-binding" evidence="2">
    <location>
        <begin position="163"/>
        <end position="255"/>
    </location>
</feature>
<dbReference type="PANTHER" id="PTHR28094:SF1">
    <property type="entry name" value="MEIOTICALLY UP-REGULATED GENE 113 PROTEIN"/>
    <property type="match status" value="1"/>
</dbReference>
<reference evidence="3 4" key="1">
    <citation type="submission" date="2024-07" db="EMBL/GenBank/DDBJ databases">
        <title>Section-level genome sequencing and comparative genomics of Aspergillus sections Usti and Cavernicolus.</title>
        <authorList>
            <consortium name="Lawrence Berkeley National Laboratory"/>
            <person name="Nybo J.L."/>
            <person name="Vesth T.C."/>
            <person name="Theobald S."/>
            <person name="Frisvad J.C."/>
            <person name="Larsen T.O."/>
            <person name="Kjaerboelling I."/>
            <person name="Rothschild-Mancinelli K."/>
            <person name="Lyhne E.K."/>
            <person name="Kogle M.E."/>
            <person name="Barry K."/>
            <person name="Clum A."/>
            <person name="Na H."/>
            <person name="Ledsgaard L."/>
            <person name="Lin J."/>
            <person name="Lipzen A."/>
            <person name="Kuo A."/>
            <person name="Riley R."/>
            <person name="Mondo S."/>
            <person name="Labutti K."/>
            <person name="Haridas S."/>
            <person name="Pangalinan J."/>
            <person name="Salamov A.A."/>
            <person name="Simmons B.A."/>
            <person name="Magnuson J.K."/>
            <person name="Chen J."/>
            <person name="Drula E."/>
            <person name="Henrissat B."/>
            <person name="Wiebenga A."/>
            <person name="Lubbers R.J."/>
            <person name="Gomes A.C."/>
            <person name="Makela M.R."/>
            <person name="Stajich J."/>
            <person name="Grigoriev I.V."/>
            <person name="Mortensen U.H."/>
            <person name="De Vries R.P."/>
            <person name="Baker S.E."/>
            <person name="Andersen M.R."/>
        </authorList>
    </citation>
    <scope>NUCLEOTIDE SEQUENCE [LARGE SCALE GENOMIC DNA]</scope>
    <source>
        <strain evidence="3 4">CBS 209.92</strain>
    </source>
</reference>
<evidence type="ECO:0000313" key="3">
    <source>
        <dbReference type="EMBL" id="KAL2782394.1"/>
    </source>
</evidence>
<dbReference type="InterPro" id="IPR053006">
    <property type="entry name" value="Meiosis_regulatory"/>
</dbReference>
<evidence type="ECO:0000313" key="4">
    <source>
        <dbReference type="Proteomes" id="UP001610563"/>
    </source>
</evidence>
<dbReference type="Proteomes" id="UP001610563">
    <property type="component" value="Unassembled WGS sequence"/>
</dbReference>
<dbReference type="Pfam" id="PF10544">
    <property type="entry name" value="T5orf172"/>
    <property type="match status" value="1"/>
</dbReference>
<sequence length="293" mass="33231">MIAKSTGERCQKSIAGRNMRHCDKLADEIARLAVNLDDAKLKVSLEKLDLLGRCPAHTKLDAARVAKWLSQIRGITRSLPRAVAPAGPLSMPTLQSVKEFEQDIYSRSTPSGYDESPLRIVHRSDEPSDDASIHQRVTSKWREPLTKEEQEVERGFLYAYTVKENPEYVKIGYTSREVAIRHIEWQTACDRQVAAAYPLDPKDAVLVSYPRRAEALCHAELEHCRVRVACGPCRAQHEEWFEVSWEVAVHVIQEWTKRIAKNPYGMSTPNFGEGPQEMNRRRPVIEGGDDGQN</sequence>
<evidence type="ECO:0000256" key="1">
    <source>
        <dbReference type="SAM" id="MobiDB-lite"/>
    </source>
</evidence>
<accession>A0ABR4FGM4</accession>
<comment type="caution">
    <text evidence="3">The sequence shown here is derived from an EMBL/GenBank/DDBJ whole genome shotgun (WGS) entry which is preliminary data.</text>
</comment>
<name>A0ABR4FGM4_9EURO</name>
<keyword evidence="4" id="KW-1185">Reference proteome</keyword>
<proteinExistence type="predicted"/>
<protein>
    <submittedName>
        <fullName evidence="3">T5orf172 domain-containing protein</fullName>
    </submittedName>
</protein>